<dbReference type="Proteomes" id="UP000694846">
    <property type="component" value="Unplaced"/>
</dbReference>
<reference evidence="4 5" key="1">
    <citation type="submission" date="2025-04" db="UniProtKB">
        <authorList>
            <consortium name="RefSeq"/>
        </authorList>
    </citation>
    <scope>IDENTIFICATION</scope>
    <source>
        <tissue evidence="4 5">Whole body</tissue>
    </source>
</reference>
<organism evidence="3 4">
    <name type="scientific">Sipha flava</name>
    <name type="common">yellow sugarcane aphid</name>
    <dbReference type="NCBI Taxonomy" id="143950"/>
    <lineage>
        <taxon>Eukaryota</taxon>
        <taxon>Metazoa</taxon>
        <taxon>Ecdysozoa</taxon>
        <taxon>Arthropoda</taxon>
        <taxon>Hexapoda</taxon>
        <taxon>Insecta</taxon>
        <taxon>Pterygota</taxon>
        <taxon>Neoptera</taxon>
        <taxon>Paraneoptera</taxon>
        <taxon>Hemiptera</taxon>
        <taxon>Sternorrhyncha</taxon>
        <taxon>Aphidomorpha</taxon>
        <taxon>Aphidoidea</taxon>
        <taxon>Aphididae</taxon>
        <taxon>Sipha</taxon>
    </lineage>
</organism>
<dbReference type="RefSeq" id="XP_025410701.1">
    <property type="nucleotide sequence ID" value="XM_025554916.1"/>
</dbReference>
<dbReference type="OrthoDB" id="6604742at2759"/>
<dbReference type="GO" id="GO:0046983">
    <property type="term" value="F:protein dimerization activity"/>
    <property type="evidence" value="ECO:0007669"/>
    <property type="project" value="InterPro"/>
</dbReference>
<dbReference type="RefSeq" id="XP_025421524.1">
    <property type="nucleotide sequence ID" value="XM_025565739.1"/>
</dbReference>
<proteinExistence type="predicted"/>
<evidence type="ECO:0000313" key="5">
    <source>
        <dbReference type="RefSeq" id="XP_025421524.1"/>
    </source>
</evidence>
<name>A0A8B8FJN6_9HEMI</name>
<feature type="domain" description="DUF4371" evidence="2">
    <location>
        <begin position="107"/>
        <end position="335"/>
    </location>
</feature>
<gene>
    <name evidence="4" type="primary">LOC112683755</name>
    <name evidence="5" type="synonym">LOC112691477</name>
</gene>
<evidence type="ECO:0000259" key="2">
    <source>
        <dbReference type="Pfam" id="PF14291"/>
    </source>
</evidence>
<dbReference type="GeneID" id="112683755"/>
<evidence type="ECO:0000259" key="1">
    <source>
        <dbReference type="Pfam" id="PF05699"/>
    </source>
</evidence>
<dbReference type="SUPFAM" id="SSF53098">
    <property type="entry name" value="Ribonuclease H-like"/>
    <property type="match status" value="1"/>
</dbReference>
<protein>
    <submittedName>
        <fullName evidence="4 5">Zinc finger MYM-type protein 1-like</fullName>
    </submittedName>
</protein>
<evidence type="ECO:0000313" key="3">
    <source>
        <dbReference type="Proteomes" id="UP000694846"/>
    </source>
</evidence>
<dbReference type="InterPro" id="IPR008906">
    <property type="entry name" value="HATC_C_dom"/>
</dbReference>
<keyword evidence="3" id="KW-1185">Reference proteome</keyword>
<dbReference type="Pfam" id="PF05699">
    <property type="entry name" value="Dimer_Tnp_hAT"/>
    <property type="match status" value="1"/>
</dbReference>
<dbReference type="PANTHER" id="PTHR45749">
    <property type="match status" value="1"/>
</dbReference>
<evidence type="ECO:0000313" key="4">
    <source>
        <dbReference type="RefSeq" id="XP_025410701.1"/>
    </source>
</evidence>
<feature type="domain" description="HAT C-terminal dimerisation" evidence="1">
    <location>
        <begin position="667"/>
        <end position="723"/>
    </location>
</feature>
<accession>A0A8B8FJN6</accession>
<dbReference type="PANTHER" id="PTHR45749:SF21">
    <property type="entry name" value="DUF4371 DOMAIN-CONTAINING PROTEIN"/>
    <property type="match status" value="1"/>
</dbReference>
<sequence length="750" mass="86756">MLNLQDDFPTDIAKFPWTITDANLIRSLILYGPCKPDINFPVNNNGKRFSSSYYFLTTKSGTKIPRTWLCYSYNLDCVYCESCWLFADRSYGKFKWDWIYGINDWNHLSQSIQRHESSIQHLDAAKIRSIWVKNETIDASLEKQYTDEAVKWRNVLKRLIKIILSITAGNCALRGNEGSLKIKCATEGNFLRTVRLLAEFDPILNDILNDENQKIKYLSWSIQNELLDILSTELRHLICNKIRSSSFFSVILDSTQDITKQDQVSLVIRYTTLDFEKKQIQIKESFLGFYLLSHHGAANYVELLKNTLMRLDLNIMKCRGQGYDGAAVMSGSITGVQKQICDIVPNAIFVHCCSHNINLVLCDAAKSTRKIQSFFDTVQDIYNFFSSSSPRWAQLAFGEEYGNKINKITLKKVCPTRWEARHNALFSLKHRFVDVLKSLSNIQLSSSKKDEINMATTLKKKMENAEFIIILCIWEPILKSLQVVSKSMQSVNLSLQKASTQLESAILIIEKLRDQYDQIIKDSRELCMKWNIPFKLSETRQRYAKKYFDEVDSDRRLTTTDDNFRVTIFYPVVDTTLLQLRVRFKGMKTVCNDFIILMPEILTSMSDELIVKSSYDFINKYKEDISSDFTRQLIIIKGYLSSKFQTNYLKNMTIHDLADTIVKEELTSIFPDVFIGIIIFLTIPVTSASAERSFSKLKLIKNYLRNSIGQERLSSIALLNIERQQTNDINIENIIDNFANKKARKMNFLK</sequence>
<dbReference type="AlphaFoldDB" id="A0A8B8FJN6"/>
<dbReference type="Pfam" id="PF14291">
    <property type="entry name" value="DUF4371"/>
    <property type="match status" value="1"/>
</dbReference>
<dbReference type="InterPro" id="IPR025398">
    <property type="entry name" value="DUF4371"/>
</dbReference>
<dbReference type="InterPro" id="IPR012337">
    <property type="entry name" value="RNaseH-like_sf"/>
</dbReference>